<proteinExistence type="predicted"/>
<evidence type="ECO:0000313" key="1">
    <source>
        <dbReference type="EMBL" id="KAH0623510.1"/>
    </source>
</evidence>
<evidence type="ECO:0000313" key="2">
    <source>
        <dbReference type="Proteomes" id="UP000826234"/>
    </source>
</evidence>
<sequence length="351" mass="40627">MRWGLGSKPHPCYLDYCLLPLLDYLPAMEMMPVTVLKLSAAPAPKNTHVARKRDTLERCEEIKPLFSAVCETGEEPQNADCVETEHGAESGQDESESVNKESSVCDKARKLCSCYVMEGKVYEGKPHEQASQAFELDVEQPDQVDPKKRTGVMTHLIPVMFFAIIQHVKFERLKESCLGCLFDEGNQEYQDKTFLAGGECGKTQGQNIKMRYIPIMSRRRRNTGTENKETFPLGTEDGKIHRKKIKKHSNQIQKRIKYRDDNETMFFLQHLETFLSYEEPGKIQRQKIKKHSYWLGIWQNMETEYIETSGTEDGKIQTENKGEEHSKIQKQIIMKHSYHVQKIPKYGDRKQ</sequence>
<name>A0ABQ7T1X4_PHRPL</name>
<keyword evidence="2" id="KW-1185">Reference proteome</keyword>
<gene>
    <name evidence="1" type="ORF">JD844_006337</name>
</gene>
<dbReference type="Proteomes" id="UP000826234">
    <property type="component" value="Unassembled WGS sequence"/>
</dbReference>
<dbReference type="EMBL" id="JAIPUX010001880">
    <property type="protein sequence ID" value="KAH0623510.1"/>
    <property type="molecule type" value="Genomic_DNA"/>
</dbReference>
<accession>A0ABQ7T1X4</accession>
<organism evidence="1 2">
    <name type="scientific">Phrynosoma platyrhinos</name>
    <name type="common">Desert horned lizard</name>
    <dbReference type="NCBI Taxonomy" id="52577"/>
    <lineage>
        <taxon>Eukaryota</taxon>
        <taxon>Metazoa</taxon>
        <taxon>Chordata</taxon>
        <taxon>Craniata</taxon>
        <taxon>Vertebrata</taxon>
        <taxon>Euteleostomi</taxon>
        <taxon>Lepidosauria</taxon>
        <taxon>Squamata</taxon>
        <taxon>Bifurcata</taxon>
        <taxon>Unidentata</taxon>
        <taxon>Episquamata</taxon>
        <taxon>Toxicofera</taxon>
        <taxon>Iguania</taxon>
        <taxon>Phrynosomatidae</taxon>
        <taxon>Phrynosomatinae</taxon>
        <taxon>Phrynosoma</taxon>
    </lineage>
</organism>
<protein>
    <submittedName>
        <fullName evidence="1">Uncharacterized protein</fullName>
    </submittedName>
</protein>
<comment type="caution">
    <text evidence="1">The sequence shown here is derived from an EMBL/GenBank/DDBJ whole genome shotgun (WGS) entry which is preliminary data.</text>
</comment>
<reference evidence="1 2" key="1">
    <citation type="journal article" date="2022" name="Gigascience">
        <title>A chromosome-level genome assembly and annotation of the desert horned lizard, Phrynosoma platyrhinos, provides insight into chromosomal rearrangements among reptiles.</title>
        <authorList>
            <person name="Koochekian N."/>
            <person name="Ascanio A."/>
            <person name="Farleigh K."/>
            <person name="Card D.C."/>
            <person name="Schield D.R."/>
            <person name="Castoe T.A."/>
            <person name="Jezkova T."/>
        </authorList>
    </citation>
    <scope>NUCLEOTIDE SEQUENCE [LARGE SCALE GENOMIC DNA]</scope>
    <source>
        <strain evidence="1">NK-2021</strain>
    </source>
</reference>